<dbReference type="PRINTS" id="PR00928">
    <property type="entry name" value="GRAVESDC"/>
</dbReference>
<evidence type="ECO:0000313" key="17">
    <source>
        <dbReference type="Proteomes" id="UP000326198"/>
    </source>
</evidence>
<proteinExistence type="inferred from homology"/>
<organism evidence="16 17">
    <name type="scientific">Aspergillus bertholletiae</name>
    <dbReference type="NCBI Taxonomy" id="1226010"/>
    <lineage>
        <taxon>Eukaryota</taxon>
        <taxon>Fungi</taxon>
        <taxon>Dikarya</taxon>
        <taxon>Ascomycota</taxon>
        <taxon>Pezizomycotina</taxon>
        <taxon>Eurotiomycetes</taxon>
        <taxon>Eurotiomycetidae</taxon>
        <taxon>Eurotiales</taxon>
        <taxon>Aspergillaceae</taxon>
        <taxon>Aspergillus</taxon>
        <taxon>Aspergillus subgen. Circumdati</taxon>
    </lineage>
</organism>
<keyword evidence="6 12" id="KW-0812">Transmembrane</keyword>
<dbReference type="PRINTS" id="PR00926">
    <property type="entry name" value="MITOCARRIER"/>
</dbReference>
<evidence type="ECO:0000256" key="14">
    <source>
        <dbReference type="SAM" id="MobiDB-lite"/>
    </source>
</evidence>
<keyword evidence="7" id="KW-0677">Repeat</keyword>
<reference evidence="16 17" key="1">
    <citation type="submission" date="2019-04" db="EMBL/GenBank/DDBJ databases">
        <title>Friends and foes A comparative genomics studyof 23 Aspergillus species from section Flavi.</title>
        <authorList>
            <consortium name="DOE Joint Genome Institute"/>
            <person name="Kjaerbolling I."/>
            <person name="Vesth T."/>
            <person name="Frisvad J.C."/>
            <person name="Nybo J.L."/>
            <person name="Theobald S."/>
            <person name="Kildgaard S."/>
            <person name="Isbrandt T."/>
            <person name="Kuo A."/>
            <person name="Sato A."/>
            <person name="Lyhne E.K."/>
            <person name="Kogle M.E."/>
            <person name="Wiebenga A."/>
            <person name="Kun R.S."/>
            <person name="Lubbers R.J."/>
            <person name="Makela M.R."/>
            <person name="Barry K."/>
            <person name="Chovatia M."/>
            <person name="Clum A."/>
            <person name="Daum C."/>
            <person name="Haridas S."/>
            <person name="He G."/>
            <person name="LaButti K."/>
            <person name="Lipzen A."/>
            <person name="Mondo S."/>
            <person name="Riley R."/>
            <person name="Salamov A."/>
            <person name="Simmons B.A."/>
            <person name="Magnuson J.K."/>
            <person name="Henrissat B."/>
            <person name="Mortensen U.H."/>
            <person name="Larsen T.O."/>
            <person name="Devries R.P."/>
            <person name="Grigoriev I.V."/>
            <person name="Machida M."/>
            <person name="Baker S.E."/>
            <person name="Andersen M.R."/>
        </authorList>
    </citation>
    <scope>NUCLEOTIDE SEQUENCE [LARGE SCALE GENOMIC DNA]</scope>
    <source>
        <strain evidence="16 17">IBT 29228</strain>
    </source>
</reference>
<dbReference type="OrthoDB" id="270584at2759"/>
<evidence type="ECO:0000256" key="11">
    <source>
        <dbReference type="ARBA" id="ARBA00023136"/>
    </source>
</evidence>
<dbReference type="PANTHER" id="PTHR24089">
    <property type="entry name" value="SOLUTE CARRIER FAMILY 25"/>
    <property type="match status" value="1"/>
</dbReference>
<feature type="region of interest" description="Disordered" evidence="14">
    <location>
        <begin position="1"/>
        <end position="51"/>
    </location>
</feature>
<evidence type="ECO:0000256" key="3">
    <source>
        <dbReference type="ARBA" id="ARBA00006375"/>
    </source>
</evidence>
<keyword evidence="10" id="KW-0496">Mitochondrion</keyword>
<evidence type="ECO:0000256" key="12">
    <source>
        <dbReference type="PROSITE-ProRule" id="PRU00282"/>
    </source>
</evidence>
<dbReference type="InterPro" id="IPR002167">
    <property type="entry name" value="GDC-like"/>
</dbReference>
<evidence type="ECO:0000256" key="9">
    <source>
        <dbReference type="ARBA" id="ARBA00022989"/>
    </source>
</evidence>
<feature type="repeat" description="Solcar" evidence="12">
    <location>
        <begin position="57"/>
        <end position="148"/>
    </location>
</feature>
<evidence type="ECO:0000256" key="10">
    <source>
        <dbReference type="ARBA" id="ARBA00023128"/>
    </source>
</evidence>
<evidence type="ECO:0000256" key="2">
    <source>
        <dbReference type="ARBA" id="ARBA00004448"/>
    </source>
</evidence>
<feature type="transmembrane region" description="Helical" evidence="15">
    <location>
        <begin position="361"/>
        <end position="384"/>
    </location>
</feature>
<dbReference type="EMBL" id="ML736252">
    <property type="protein sequence ID" value="KAE8375855.1"/>
    <property type="molecule type" value="Genomic_DNA"/>
</dbReference>
<dbReference type="InterPro" id="IPR002067">
    <property type="entry name" value="MCP"/>
</dbReference>
<evidence type="ECO:0000256" key="1">
    <source>
        <dbReference type="ARBA" id="ARBA00002238"/>
    </source>
</evidence>
<keyword evidence="11 12" id="KW-0472">Membrane</keyword>
<gene>
    <name evidence="16" type="ORF">BDV26DRAFT_6201</name>
</gene>
<dbReference type="GO" id="GO:0055085">
    <property type="term" value="P:transmembrane transport"/>
    <property type="evidence" value="ECO:0007669"/>
    <property type="project" value="InterPro"/>
</dbReference>
<evidence type="ECO:0000256" key="8">
    <source>
        <dbReference type="ARBA" id="ARBA00022792"/>
    </source>
</evidence>
<evidence type="ECO:0000256" key="13">
    <source>
        <dbReference type="RuleBase" id="RU000488"/>
    </source>
</evidence>
<protein>
    <recommendedName>
        <fullName evidence="4">Mitochondrial thiamine pyrophosphate carrier 1</fullName>
    </recommendedName>
</protein>
<dbReference type="Pfam" id="PF00153">
    <property type="entry name" value="Mito_carr"/>
    <property type="match status" value="4"/>
</dbReference>
<dbReference type="Gene3D" id="1.50.40.10">
    <property type="entry name" value="Mitochondrial carrier domain"/>
    <property type="match status" value="1"/>
</dbReference>
<comment type="function">
    <text evidence="1">Mitochondrial transporter that mediates uptake of thiamine pyrophosphate (ThPP) into mitochondria.</text>
</comment>
<accession>A0A5N7B1G6</accession>
<dbReference type="Proteomes" id="UP000326198">
    <property type="component" value="Unassembled WGS sequence"/>
</dbReference>
<dbReference type="InterPro" id="IPR018108">
    <property type="entry name" value="MCP_transmembrane"/>
</dbReference>
<evidence type="ECO:0000256" key="6">
    <source>
        <dbReference type="ARBA" id="ARBA00022692"/>
    </source>
</evidence>
<keyword evidence="8" id="KW-0999">Mitochondrion inner membrane</keyword>
<keyword evidence="17" id="KW-1185">Reference proteome</keyword>
<dbReference type="AlphaFoldDB" id="A0A5N7B1G6"/>
<feature type="repeat" description="Solcar" evidence="12">
    <location>
        <begin position="156"/>
        <end position="274"/>
    </location>
</feature>
<feature type="compositionally biased region" description="Low complexity" evidence="14">
    <location>
        <begin position="22"/>
        <end position="32"/>
    </location>
</feature>
<evidence type="ECO:0000256" key="7">
    <source>
        <dbReference type="ARBA" id="ARBA00022737"/>
    </source>
</evidence>
<sequence>MEQLADSRPAQRPTIGEVNRNTAVATTQTTATDGASSPGYRRNDHGGPQQMNKRSLDYVLRSGLAGGVAGCAAKTVVAPLDRVKILFQASNPQFAKYTGSWSGLLSAVRDINRYEGKRGLFKGHSVTLLRIFPYAAIKFLAYEQIRAVIIPSRDKETPFRRLISGSLAGITSVFFTYPLELIRVRLAFETKRSSRSSFTDIFRQIYRERVSPPSVQSPSASTAATATAEISSAVHKAVPSSGLANFYRGFAPTLLGMLPYAGTSFLTHDTVGDWLRSPALAPYTTIPGSESQSKKGSHRAQLTAAAELVSGALAGLVSQTSSYPLEVVRRRMQVGGVVGDGHRLGIAETARTIWLERGFRGFWVGLTIGYLKIIPMTATSFFVYERLKWSLGI</sequence>
<evidence type="ECO:0000256" key="15">
    <source>
        <dbReference type="SAM" id="Phobius"/>
    </source>
</evidence>
<evidence type="ECO:0000256" key="5">
    <source>
        <dbReference type="ARBA" id="ARBA00022448"/>
    </source>
</evidence>
<dbReference type="InterPro" id="IPR023395">
    <property type="entry name" value="MCP_dom_sf"/>
</dbReference>
<name>A0A5N7B1G6_9EURO</name>
<evidence type="ECO:0000256" key="4">
    <source>
        <dbReference type="ARBA" id="ARBA00021935"/>
    </source>
</evidence>
<keyword evidence="5 13" id="KW-0813">Transport</keyword>
<comment type="subcellular location">
    <subcellularLocation>
        <location evidence="2">Mitochondrion inner membrane</location>
        <topology evidence="2">Multi-pass membrane protein</topology>
    </subcellularLocation>
</comment>
<dbReference type="PROSITE" id="PS50920">
    <property type="entry name" value="SOLCAR"/>
    <property type="match status" value="3"/>
</dbReference>
<feature type="repeat" description="Solcar" evidence="12">
    <location>
        <begin position="302"/>
        <end position="390"/>
    </location>
</feature>
<comment type="similarity">
    <text evidence="3 13">Belongs to the mitochondrial carrier (TC 2.A.29) family.</text>
</comment>
<dbReference type="SUPFAM" id="SSF103506">
    <property type="entry name" value="Mitochondrial carrier"/>
    <property type="match status" value="1"/>
</dbReference>
<keyword evidence="9 15" id="KW-1133">Transmembrane helix</keyword>
<evidence type="ECO:0000313" key="16">
    <source>
        <dbReference type="EMBL" id="KAE8375855.1"/>
    </source>
</evidence>
<dbReference type="GO" id="GO:0005743">
    <property type="term" value="C:mitochondrial inner membrane"/>
    <property type="evidence" value="ECO:0007669"/>
    <property type="project" value="UniProtKB-SubCell"/>
</dbReference>